<organism evidence="7 8">
    <name type="scientific">Cudoniella acicularis</name>
    <dbReference type="NCBI Taxonomy" id="354080"/>
    <lineage>
        <taxon>Eukaryota</taxon>
        <taxon>Fungi</taxon>
        <taxon>Dikarya</taxon>
        <taxon>Ascomycota</taxon>
        <taxon>Pezizomycotina</taxon>
        <taxon>Leotiomycetes</taxon>
        <taxon>Helotiales</taxon>
        <taxon>Tricladiaceae</taxon>
        <taxon>Cudoniella</taxon>
    </lineage>
</organism>
<dbReference type="SMART" id="SM00849">
    <property type="entry name" value="Lactamase_B"/>
    <property type="match status" value="1"/>
</dbReference>
<evidence type="ECO:0000256" key="2">
    <source>
        <dbReference type="ARBA" id="ARBA00007749"/>
    </source>
</evidence>
<keyword evidence="5" id="KW-0862">Zinc</keyword>
<name>A0A8H4R8Y0_9HELO</name>
<feature type="domain" description="Metallo-beta-lactamase" evidence="6">
    <location>
        <begin position="50"/>
        <end position="269"/>
    </location>
</feature>
<dbReference type="GO" id="GO:0016787">
    <property type="term" value="F:hydrolase activity"/>
    <property type="evidence" value="ECO:0007669"/>
    <property type="project" value="UniProtKB-KW"/>
</dbReference>
<evidence type="ECO:0000256" key="4">
    <source>
        <dbReference type="ARBA" id="ARBA00022801"/>
    </source>
</evidence>
<dbReference type="Proteomes" id="UP000566819">
    <property type="component" value="Unassembled WGS sequence"/>
</dbReference>
<dbReference type="AlphaFoldDB" id="A0A8H4R8Y0"/>
<evidence type="ECO:0000256" key="1">
    <source>
        <dbReference type="ARBA" id="ARBA00001947"/>
    </source>
</evidence>
<sequence length="288" mass="32365">MAATTQIDVQFIQTGRIKIRPSMLSQPANRSIFLRRLRFLTDRSWTDWLPVYTFLISHPEGPILFDAGMSPRCTSPGYFPFWMPTFTLTSQIEIQPQEGIGAQLKEKGIEIKALKAVVLSHLRHDHSGGLEDLVGAPVYLMEEHWEAFKHPLHATMEGAVPSQWPKNFSPQFLQPTGPPIGPFEKSYPITSDGKVVAVQTPGHVPGHLSVIVYGDETTWFLTGDATYSQELLDREETDGVNDDPVQAVQSLRLIKELARQTPLVVLAAHDTDELRRKEEGEVYKPSRL</sequence>
<dbReference type="PANTHER" id="PTHR42978">
    <property type="entry name" value="QUORUM-QUENCHING LACTONASE YTNP-RELATED-RELATED"/>
    <property type="match status" value="1"/>
</dbReference>
<accession>A0A8H4R8Y0</accession>
<dbReference type="OrthoDB" id="10250730at2759"/>
<keyword evidence="4" id="KW-0378">Hydrolase</keyword>
<dbReference type="EMBL" id="JAAMPI010001679">
    <property type="protein sequence ID" value="KAF4624355.1"/>
    <property type="molecule type" value="Genomic_DNA"/>
</dbReference>
<dbReference type="Pfam" id="PF00753">
    <property type="entry name" value="Lactamase_B"/>
    <property type="match status" value="1"/>
</dbReference>
<dbReference type="InterPro" id="IPR001279">
    <property type="entry name" value="Metallo-B-lactamas"/>
</dbReference>
<reference evidence="7 8" key="1">
    <citation type="submission" date="2020-03" db="EMBL/GenBank/DDBJ databases">
        <title>Draft Genome Sequence of Cudoniella acicularis.</title>
        <authorList>
            <person name="Buettner E."/>
            <person name="Kellner H."/>
        </authorList>
    </citation>
    <scope>NUCLEOTIDE SEQUENCE [LARGE SCALE GENOMIC DNA]</scope>
    <source>
        <strain evidence="7 8">DSM 108380</strain>
    </source>
</reference>
<evidence type="ECO:0000256" key="3">
    <source>
        <dbReference type="ARBA" id="ARBA00022723"/>
    </source>
</evidence>
<dbReference type="PANTHER" id="PTHR42978:SF2">
    <property type="entry name" value="102 KBASES UNSTABLE REGION: FROM 1 TO 119443"/>
    <property type="match status" value="1"/>
</dbReference>
<dbReference type="GO" id="GO:0046872">
    <property type="term" value="F:metal ion binding"/>
    <property type="evidence" value="ECO:0007669"/>
    <property type="project" value="UniProtKB-KW"/>
</dbReference>
<comment type="similarity">
    <text evidence="2">Belongs to the metallo-beta-lactamase superfamily.</text>
</comment>
<dbReference type="CDD" id="cd07729">
    <property type="entry name" value="AHL_lactonase_MBL-fold"/>
    <property type="match status" value="1"/>
</dbReference>
<evidence type="ECO:0000313" key="7">
    <source>
        <dbReference type="EMBL" id="KAF4624355.1"/>
    </source>
</evidence>
<dbReference type="InterPro" id="IPR051013">
    <property type="entry name" value="MBL_superfamily_lactonases"/>
</dbReference>
<dbReference type="SUPFAM" id="SSF56281">
    <property type="entry name" value="Metallo-hydrolase/oxidoreductase"/>
    <property type="match status" value="1"/>
</dbReference>
<gene>
    <name evidence="7" type="ORF">G7Y89_g13816</name>
</gene>
<evidence type="ECO:0000259" key="6">
    <source>
        <dbReference type="SMART" id="SM00849"/>
    </source>
</evidence>
<protein>
    <recommendedName>
        <fullName evidence="6">Metallo-beta-lactamase domain-containing protein</fullName>
    </recommendedName>
</protein>
<comment type="caution">
    <text evidence="7">The sequence shown here is derived from an EMBL/GenBank/DDBJ whole genome shotgun (WGS) entry which is preliminary data.</text>
</comment>
<keyword evidence="8" id="KW-1185">Reference proteome</keyword>
<dbReference type="InterPro" id="IPR036866">
    <property type="entry name" value="RibonucZ/Hydroxyglut_hydro"/>
</dbReference>
<comment type="cofactor">
    <cofactor evidence="1">
        <name>Zn(2+)</name>
        <dbReference type="ChEBI" id="CHEBI:29105"/>
    </cofactor>
</comment>
<evidence type="ECO:0000313" key="8">
    <source>
        <dbReference type="Proteomes" id="UP000566819"/>
    </source>
</evidence>
<keyword evidence="3" id="KW-0479">Metal-binding</keyword>
<evidence type="ECO:0000256" key="5">
    <source>
        <dbReference type="ARBA" id="ARBA00022833"/>
    </source>
</evidence>
<dbReference type="Gene3D" id="3.60.15.10">
    <property type="entry name" value="Ribonuclease Z/Hydroxyacylglutathione hydrolase-like"/>
    <property type="match status" value="1"/>
</dbReference>
<proteinExistence type="inferred from homology"/>